<protein>
    <submittedName>
        <fullName evidence="2">Uncharacterized protein</fullName>
    </submittedName>
</protein>
<sequence length="128" mass="13981">MPVFPLNNFSTDAGSKDPTCTEDQSRFALLCIEASRVSADSLPAPSKRRRTLGHPRVASSFDGEYQTDSCASPRATLYPRIWVVDPLANDGATRTFNSPNRSMYWDGVAAVASAVRIRRRSSGRGAWG</sequence>
<organism evidence="2 3">
    <name type="scientific">Citricoccus parietis</name>
    <dbReference type="NCBI Taxonomy" id="592307"/>
    <lineage>
        <taxon>Bacteria</taxon>
        <taxon>Bacillati</taxon>
        <taxon>Actinomycetota</taxon>
        <taxon>Actinomycetes</taxon>
        <taxon>Micrococcales</taxon>
        <taxon>Micrococcaceae</taxon>
        <taxon>Citricoccus</taxon>
    </lineage>
</organism>
<proteinExistence type="predicted"/>
<feature type="region of interest" description="Disordered" evidence="1">
    <location>
        <begin position="1"/>
        <end position="20"/>
    </location>
</feature>
<dbReference type="Proteomes" id="UP001589575">
    <property type="component" value="Unassembled WGS sequence"/>
</dbReference>
<evidence type="ECO:0000256" key="1">
    <source>
        <dbReference type="SAM" id="MobiDB-lite"/>
    </source>
</evidence>
<evidence type="ECO:0000313" key="3">
    <source>
        <dbReference type="Proteomes" id="UP001589575"/>
    </source>
</evidence>
<dbReference type="EMBL" id="JBHMFI010000023">
    <property type="protein sequence ID" value="MFB9075677.1"/>
    <property type="molecule type" value="Genomic_DNA"/>
</dbReference>
<keyword evidence="3" id="KW-1185">Reference proteome</keyword>
<feature type="region of interest" description="Disordered" evidence="1">
    <location>
        <begin position="39"/>
        <end position="69"/>
    </location>
</feature>
<name>A0ABV5G9R1_9MICC</name>
<evidence type="ECO:0000313" key="2">
    <source>
        <dbReference type="EMBL" id="MFB9075677.1"/>
    </source>
</evidence>
<reference evidence="2 3" key="1">
    <citation type="submission" date="2024-09" db="EMBL/GenBank/DDBJ databases">
        <authorList>
            <person name="Sun Q."/>
            <person name="Mori K."/>
        </authorList>
    </citation>
    <scope>NUCLEOTIDE SEQUENCE [LARGE SCALE GENOMIC DNA]</scope>
    <source>
        <strain evidence="2 3">CCM 7609</strain>
    </source>
</reference>
<accession>A0ABV5G9R1</accession>
<comment type="caution">
    <text evidence="2">The sequence shown here is derived from an EMBL/GenBank/DDBJ whole genome shotgun (WGS) entry which is preliminary data.</text>
</comment>
<gene>
    <name evidence="2" type="ORF">ACFFX0_32735</name>
</gene>